<dbReference type="GO" id="GO:0004096">
    <property type="term" value="F:catalase activity"/>
    <property type="evidence" value="ECO:0007669"/>
    <property type="project" value="UniProtKB-UniRule"/>
</dbReference>
<dbReference type="InterPro" id="IPR002016">
    <property type="entry name" value="Haem_peroxidase"/>
</dbReference>
<evidence type="ECO:0000256" key="8">
    <source>
        <dbReference type="HAMAP-Rule" id="MF_01961"/>
    </source>
</evidence>
<evidence type="ECO:0000313" key="12">
    <source>
        <dbReference type="EMBL" id="MCS3677103.1"/>
    </source>
</evidence>
<evidence type="ECO:0000256" key="5">
    <source>
        <dbReference type="ARBA" id="ARBA00023004"/>
    </source>
</evidence>
<dbReference type="PANTHER" id="PTHR30555:SF0">
    <property type="entry name" value="CATALASE-PEROXIDASE"/>
    <property type="match status" value="1"/>
</dbReference>
<keyword evidence="1 8" id="KW-0575">Peroxidase</keyword>
<evidence type="ECO:0000256" key="4">
    <source>
        <dbReference type="ARBA" id="ARBA00023002"/>
    </source>
</evidence>
<organism evidence="12 13">
    <name type="scientific">Salinibacter ruber</name>
    <dbReference type="NCBI Taxonomy" id="146919"/>
    <lineage>
        <taxon>Bacteria</taxon>
        <taxon>Pseudomonadati</taxon>
        <taxon>Rhodothermota</taxon>
        <taxon>Rhodothermia</taxon>
        <taxon>Rhodothermales</taxon>
        <taxon>Salinibacteraceae</taxon>
        <taxon>Salinibacter</taxon>
    </lineage>
</organism>
<keyword evidence="2 8" id="KW-0349">Heme</keyword>
<dbReference type="NCBIfam" id="TIGR00198">
    <property type="entry name" value="cat_per_HPI"/>
    <property type="match status" value="1"/>
</dbReference>
<keyword evidence="3 8" id="KW-0479">Metal-binding</keyword>
<dbReference type="Proteomes" id="UP001155027">
    <property type="component" value="Unassembled WGS sequence"/>
</dbReference>
<proteinExistence type="inferred from homology"/>
<evidence type="ECO:0000256" key="2">
    <source>
        <dbReference type="ARBA" id="ARBA00022617"/>
    </source>
</evidence>
<dbReference type="FunFam" id="1.10.520.10:FF:000002">
    <property type="entry name" value="Catalase-peroxidase"/>
    <property type="match status" value="1"/>
</dbReference>
<feature type="cross-link" description="Tryptophyl-tyrosyl-methioninium (Tyr-Met) (with Trp-109)" evidence="8">
    <location>
        <begin position="232"/>
        <end position="258"/>
    </location>
</feature>
<dbReference type="EC" id="1.11.1.21" evidence="8 9"/>
<dbReference type="Gene3D" id="1.10.520.10">
    <property type="match status" value="2"/>
</dbReference>
<dbReference type="InterPro" id="IPR019794">
    <property type="entry name" value="Peroxidases_AS"/>
</dbReference>
<dbReference type="SUPFAM" id="SSF48113">
    <property type="entry name" value="Heme-dependent peroxidases"/>
    <property type="match status" value="2"/>
</dbReference>
<dbReference type="NCBIfam" id="NF011635">
    <property type="entry name" value="PRK15061.1"/>
    <property type="match status" value="1"/>
</dbReference>
<dbReference type="PROSITE" id="PS00435">
    <property type="entry name" value="PEROXIDASE_1"/>
    <property type="match status" value="1"/>
</dbReference>
<feature type="site" description="Transition state stabilizer" evidence="8">
    <location>
        <position position="106"/>
    </location>
</feature>
<comment type="cofactor">
    <cofactor evidence="8">
        <name>heme b</name>
        <dbReference type="ChEBI" id="CHEBI:60344"/>
    </cofactor>
    <text evidence="8">Binds 1 heme b (iron(II)-protoporphyrin IX) group per dimer.</text>
</comment>
<evidence type="ECO:0000256" key="6">
    <source>
        <dbReference type="ARBA" id="ARBA00023324"/>
    </source>
</evidence>
<dbReference type="PROSITE" id="PS00436">
    <property type="entry name" value="PEROXIDASE_2"/>
    <property type="match status" value="1"/>
</dbReference>
<feature type="domain" description="Plant heme peroxidase family profile" evidence="11">
    <location>
        <begin position="143"/>
        <end position="419"/>
    </location>
</feature>
<dbReference type="GO" id="GO:0046872">
    <property type="term" value="F:metal ion binding"/>
    <property type="evidence" value="ECO:0007669"/>
    <property type="project" value="UniProtKB-KW"/>
</dbReference>
<accession>A0A9X2PX18</accession>
<dbReference type="GO" id="GO:0020037">
    <property type="term" value="F:heme binding"/>
    <property type="evidence" value="ECO:0007669"/>
    <property type="project" value="InterPro"/>
</dbReference>
<keyword evidence="6 8" id="KW-0376">Hydrogen peroxide</keyword>
<dbReference type="AlphaFoldDB" id="A0A9X2PX18"/>
<feature type="compositionally biased region" description="Basic and acidic residues" evidence="10">
    <location>
        <begin position="28"/>
        <end position="38"/>
    </location>
</feature>
<evidence type="ECO:0000313" key="13">
    <source>
        <dbReference type="Proteomes" id="UP001155027"/>
    </source>
</evidence>
<comment type="catalytic activity">
    <reaction evidence="8 9">
        <text>H2O2 + AH2 = A + 2 H2O</text>
        <dbReference type="Rhea" id="RHEA:30275"/>
        <dbReference type="ChEBI" id="CHEBI:13193"/>
        <dbReference type="ChEBI" id="CHEBI:15377"/>
        <dbReference type="ChEBI" id="CHEBI:16240"/>
        <dbReference type="ChEBI" id="CHEBI:17499"/>
        <dbReference type="EC" id="1.11.1.21"/>
    </reaction>
</comment>
<comment type="similarity">
    <text evidence="8 9">Belongs to the peroxidase family. Peroxidase/catalase subfamily.</text>
</comment>
<dbReference type="PROSITE" id="PS50873">
    <property type="entry name" value="PEROXIDASE_4"/>
    <property type="match status" value="1"/>
</dbReference>
<evidence type="ECO:0000259" key="11">
    <source>
        <dbReference type="PROSITE" id="PS50873"/>
    </source>
</evidence>
<feature type="active site" description="Proton acceptor" evidence="8">
    <location>
        <position position="110"/>
    </location>
</feature>
<comment type="catalytic activity">
    <reaction evidence="7 8 9">
        <text>2 H2O2 = O2 + 2 H2O</text>
        <dbReference type="Rhea" id="RHEA:20309"/>
        <dbReference type="ChEBI" id="CHEBI:15377"/>
        <dbReference type="ChEBI" id="CHEBI:15379"/>
        <dbReference type="ChEBI" id="CHEBI:16240"/>
        <dbReference type="EC" id="1.11.1.21"/>
    </reaction>
</comment>
<evidence type="ECO:0000256" key="9">
    <source>
        <dbReference type="RuleBase" id="RU003451"/>
    </source>
</evidence>
<gene>
    <name evidence="8" type="primary">katG</name>
    <name evidence="12" type="ORF">GGP71_001019</name>
</gene>
<dbReference type="EMBL" id="JANUAU010000003">
    <property type="protein sequence ID" value="MCS3677103.1"/>
    <property type="molecule type" value="Genomic_DNA"/>
</dbReference>
<feature type="region of interest" description="Disordered" evidence="10">
    <location>
        <begin position="1"/>
        <end position="38"/>
    </location>
</feature>
<comment type="caution">
    <text evidence="8">Lacks conserved residue(s) required for the propagation of feature annotation.</text>
</comment>
<dbReference type="InterPro" id="IPR000763">
    <property type="entry name" value="Catalase_peroxidase"/>
</dbReference>
<evidence type="ECO:0000256" key="1">
    <source>
        <dbReference type="ARBA" id="ARBA00022559"/>
    </source>
</evidence>
<dbReference type="PANTHER" id="PTHR30555">
    <property type="entry name" value="HYDROPEROXIDASE I, BIFUNCTIONAL CATALASE-PEROXIDASE"/>
    <property type="match status" value="1"/>
</dbReference>
<comment type="PTM">
    <text evidence="8">Formation of the three residue Trp-Tyr-Met cross-link is important for the catalase, but not the peroxidase activity of the enzyme.</text>
</comment>
<comment type="subunit">
    <text evidence="8">Homodimer or homotetramer.</text>
</comment>
<dbReference type="InterPro" id="IPR019793">
    <property type="entry name" value="Peroxidases_heam-ligand_BS"/>
</dbReference>
<evidence type="ECO:0000256" key="3">
    <source>
        <dbReference type="ARBA" id="ARBA00022723"/>
    </source>
</evidence>
<feature type="binding site" description="axial binding residue" evidence="8">
    <location>
        <position position="273"/>
    </location>
    <ligand>
        <name>heme b</name>
        <dbReference type="ChEBI" id="CHEBI:60344"/>
    </ligand>
    <ligandPart>
        <name>Fe</name>
        <dbReference type="ChEBI" id="CHEBI:18248"/>
    </ligandPart>
</feature>
<dbReference type="PRINTS" id="PR00458">
    <property type="entry name" value="PEROXIDASE"/>
</dbReference>
<comment type="caution">
    <text evidence="12">The sequence shown here is derived from an EMBL/GenBank/DDBJ whole genome shotgun (WGS) entry which is preliminary data.</text>
</comment>
<name>A0A9X2PX18_9BACT</name>
<dbReference type="InterPro" id="IPR010255">
    <property type="entry name" value="Haem_peroxidase_sf"/>
</dbReference>
<dbReference type="GO" id="GO:0042744">
    <property type="term" value="P:hydrogen peroxide catabolic process"/>
    <property type="evidence" value="ECO:0007669"/>
    <property type="project" value="UniProtKB-KW"/>
</dbReference>
<sequence>MSEEHATESTNGTNGCPVMHNGSNGSVEQRDSMPETSREWWPGSLDVEILDQNAQDVGPWNGDFDYAEAFQELDYEALKEDIEEVMTTSKDWWPADYGHYGPLFIRMSWHAAGTYRTTDGRGGSSGGRQRLAPLNSWPDNANLDKARRLLWPVKQKYGRKISWADLLVLAGNVAMESMGFETFGFAGGREDDFKPDESIDWGPEDEMETWGRFNEEDELDNPLGATVMGLIYVNPEGPESTPDPEWSAQRIRKSFGRMAMNDRETAALIAGGHTFGKVHGADTDEHLQAEPEAAPIEQQGLGWHNEHGSGKGGDTITSGIEGPWTDAPTEWDMGYLDFLLDYEWEVHKGPGGAWQWRPKSDELKGVVPDAHDASETVDPMMLTTDVALKRDPDYREIIEDFRENPDAFEDAFARAWFKLLHRDMGPKERYLGPEVPEEDLIWQDPVPDADHDLIGDEEIAELKEAILETDLSVSRLVKTAWASASTYRDSDKRGGANGARIRLEPHRNWEANEPPQLAHALEVLTGIQKNFNDARSDDVRVSLADLIVLGGSAAIEKAAADAGHDVEVPFTPGRTDATQEQTDVEAFEYLEPKADGFRNYIADDPWQDWTPEEFLVDKADLLNLTPAETTVLVGGMRALDATHEQADGYGVFTDRPETLNNDYFVNLLDMGHEWDPVSEDKQHFKIRDRDTGEVKWKATRVDLIFGSNSRFRALSQVYGSGDAEEKFVDDFVDAWTKVMNLDRFDLE</sequence>
<dbReference type="GO" id="GO:0070301">
    <property type="term" value="P:cellular response to hydrogen peroxide"/>
    <property type="evidence" value="ECO:0007669"/>
    <property type="project" value="TreeGrafter"/>
</dbReference>
<evidence type="ECO:0000256" key="10">
    <source>
        <dbReference type="SAM" id="MobiDB-lite"/>
    </source>
</evidence>
<comment type="function">
    <text evidence="8">Bifunctional enzyme with both catalase and broad-spectrum peroxidase activity.</text>
</comment>
<dbReference type="Pfam" id="PF00141">
    <property type="entry name" value="peroxidase"/>
    <property type="match status" value="2"/>
</dbReference>
<keyword evidence="5 8" id="KW-0408">Iron</keyword>
<dbReference type="Gene3D" id="1.10.420.10">
    <property type="entry name" value="Peroxidase, domain 2"/>
    <property type="match status" value="2"/>
</dbReference>
<reference evidence="12" key="1">
    <citation type="submission" date="2022-08" db="EMBL/GenBank/DDBJ databases">
        <title>Genomic Encyclopedia of Type Strains, Phase V (KMG-V): Genome sequencing to study the core and pangenomes of soil and plant-associated prokaryotes.</title>
        <authorList>
            <person name="Whitman W."/>
        </authorList>
    </citation>
    <scope>NUCLEOTIDE SEQUENCE</scope>
    <source>
        <strain evidence="12">0</strain>
    </source>
</reference>
<protein>
    <recommendedName>
        <fullName evidence="8 9">Catalase-peroxidase</fullName>
        <shortName evidence="8">CP</shortName>
        <ecNumber evidence="8 9">1.11.1.21</ecNumber>
    </recommendedName>
    <alternativeName>
        <fullName evidence="8">Peroxidase/catalase</fullName>
    </alternativeName>
</protein>
<dbReference type="GO" id="GO:0005829">
    <property type="term" value="C:cytosol"/>
    <property type="evidence" value="ECO:0007669"/>
    <property type="project" value="TreeGrafter"/>
</dbReference>
<dbReference type="CDD" id="cd08200">
    <property type="entry name" value="catalase_peroxidase_2"/>
    <property type="match status" value="1"/>
</dbReference>
<evidence type="ECO:0000256" key="7">
    <source>
        <dbReference type="ARBA" id="ARBA00049145"/>
    </source>
</evidence>
<dbReference type="HAMAP" id="MF_01961">
    <property type="entry name" value="Catal_peroxid"/>
    <property type="match status" value="1"/>
</dbReference>
<dbReference type="PRINTS" id="PR00460">
    <property type="entry name" value="BPEROXIDASE"/>
</dbReference>
<keyword evidence="4 8" id="KW-0560">Oxidoreductase</keyword>